<proteinExistence type="predicted"/>
<gene>
    <name evidence="1" type="ORF">E4U60_000556</name>
</gene>
<accession>A0A9P7SHD0</accession>
<dbReference type="Proteomes" id="UP000706124">
    <property type="component" value="Unassembled WGS sequence"/>
</dbReference>
<dbReference type="OrthoDB" id="4960906at2759"/>
<evidence type="ECO:0000313" key="2">
    <source>
        <dbReference type="Proteomes" id="UP000706124"/>
    </source>
</evidence>
<organism evidence="1 2">
    <name type="scientific">Claviceps pazoutovae</name>
    <dbReference type="NCBI Taxonomy" id="1649127"/>
    <lineage>
        <taxon>Eukaryota</taxon>
        <taxon>Fungi</taxon>
        <taxon>Dikarya</taxon>
        <taxon>Ascomycota</taxon>
        <taxon>Pezizomycotina</taxon>
        <taxon>Sordariomycetes</taxon>
        <taxon>Hypocreomycetidae</taxon>
        <taxon>Hypocreales</taxon>
        <taxon>Clavicipitaceae</taxon>
        <taxon>Claviceps</taxon>
    </lineage>
</organism>
<protein>
    <submittedName>
        <fullName evidence="1">Uncharacterized protein</fullName>
    </submittedName>
</protein>
<comment type="caution">
    <text evidence="1">The sequence shown here is derived from an EMBL/GenBank/DDBJ whole genome shotgun (WGS) entry which is preliminary data.</text>
</comment>
<dbReference type="AlphaFoldDB" id="A0A9P7SHD0"/>
<keyword evidence="2" id="KW-1185">Reference proteome</keyword>
<evidence type="ECO:0000313" key="1">
    <source>
        <dbReference type="EMBL" id="KAG5940276.1"/>
    </source>
</evidence>
<dbReference type="EMBL" id="SRPO01000117">
    <property type="protein sequence ID" value="KAG5940276.1"/>
    <property type="molecule type" value="Genomic_DNA"/>
</dbReference>
<sequence>MPPAHYTTILTFTACGHKMQLSCPSCENSGSDGRKCSDANMRTIQQKIDEWPCQSCRVRWKKPPTRCTSILTYTRCGHKKHFHRPCRENFGSDGRKCSDANMHTTQQTNDKWPCQPCRAFLKLRSQLKRDATGNYSANVTPNGTGTLQGDINKDLQVKSVDEPTRQAGSSSILAEELLEDNRMSLPGLIGAHHTKDDVNKDLQVESVDEST</sequence>
<reference evidence="1 2" key="1">
    <citation type="journal article" date="2020" name="bioRxiv">
        <title>Whole genome comparisons of ergot fungi reveals the divergence and evolution of species within the genus Claviceps are the result of varying mechanisms driving genome evolution and host range expansion.</title>
        <authorList>
            <person name="Wyka S.A."/>
            <person name="Mondo S.J."/>
            <person name="Liu M."/>
            <person name="Dettman J."/>
            <person name="Nalam V."/>
            <person name="Broders K.D."/>
        </authorList>
    </citation>
    <scope>NUCLEOTIDE SEQUENCE [LARGE SCALE GENOMIC DNA]</scope>
    <source>
        <strain evidence="1 2">CCC 1485</strain>
    </source>
</reference>
<name>A0A9P7SHD0_9HYPO</name>